<evidence type="ECO:0000313" key="1">
    <source>
        <dbReference type="EMBL" id="XBX74592.1"/>
    </source>
</evidence>
<reference evidence="1" key="2">
    <citation type="submission" date="2024-06" db="EMBL/GenBank/DDBJ databases">
        <authorList>
            <person name="Petrova K.O."/>
            <person name="Toshchakov S.V."/>
            <person name="Boltjanskaja Y.V."/>
            <person name="Kevbrin V."/>
        </authorList>
    </citation>
    <scope>NUCLEOTIDE SEQUENCE</scope>
    <source>
        <strain evidence="1">Z-910T</strain>
    </source>
</reference>
<organism evidence="1">
    <name type="scientific">Proteinivorax tanatarense</name>
    <dbReference type="NCBI Taxonomy" id="1260629"/>
    <lineage>
        <taxon>Bacteria</taxon>
        <taxon>Bacillati</taxon>
        <taxon>Bacillota</taxon>
        <taxon>Clostridia</taxon>
        <taxon>Eubacteriales</taxon>
        <taxon>Proteinivoracaceae</taxon>
        <taxon>Proteinivorax</taxon>
    </lineage>
</organism>
<dbReference type="AlphaFoldDB" id="A0AAU7VL64"/>
<proteinExistence type="predicted"/>
<dbReference type="RefSeq" id="WP_350343344.1">
    <property type="nucleotide sequence ID" value="NZ_CP158367.1"/>
</dbReference>
<dbReference type="EMBL" id="CP158367">
    <property type="protein sequence ID" value="XBX74592.1"/>
    <property type="molecule type" value="Genomic_DNA"/>
</dbReference>
<name>A0AAU7VL64_9FIRM</name>
<reference evidence="1" key="1">
    <citation type="journal article" date="2013" name="Extremophiles">
        <title>Proteinivorax tanatarense gen. nov., sp. nov., an anaerobic, haloalkaliphilic, proteolytic bacterium isolated from a decaying algal bloom, and proposal of Proteinivoraceae fam. nov.</title>
        <authorList>
            <person name="Kevbrin V."/>
            <person name="Boltyanskaya Y."/>
            <person name="Zhilina T."/>
            <person name="Kolganova T."/>
            <person name="Lavrentjeva E."/>
            <person name="Kuznetsov B."/>
        </authorList>
    </citation>
    <scope>NUCLEOTIDE SEQUENCE</scope>
    <source>
        <strain evidence="1">Z-910T</strain>
    </source>
</reference>
<sequence>MLEASVLHTEGAHNIIGRFDWWKAFWNHVKAFMALGHPKLTSRASIQPYWQPISHKRQALVKQLITTPNPGDNIMGA</sequence>
<accession>A0AAU7VL64</accession>
<gene>
    <name evidence="1" type="ORF">PRVXT_002641</name>
</gene>
<protein>
    <submittedName>
        <fullName evidence="1">Uncharacterized protein</fullName>
    </submittedName>
</protein>